<protein>
    <submittedName>
        <fullName evidence="1">ParA</fullName>
    </submittedName>
</protein>
<dbReference type="OrthoDB" id="9804460at2"/>
<evidence type="ECO:0000313" key="2">
    <source>
        <dbReference type="Proteomes" id="UP000035287"/>
    </source>
</evidence>
<dbReference type="InterPro" id="IPR027417">
    <property type="entry name" value="P-loop_NTPase"/>
</dbReference>
<proteinExistence type="predicted"/>
<dbReference type="Proteomes" id="UP000035287">
    <property type="component" value="Chromosome"/>
</dbReference>
<name>A0A0G3XBN0_9SPHN</name>
<dbReference type="Gene3D" id="3.40.50.300">
    <property type="entry name" value="P-loop containing nucleotide triphosphate hydrolases"/>
    <property type="match status" value="1"/>
</dbReference>
<dbReference type="AlphaFoldDB" id="A0A0G3XBN0"/>
<dbReference type="SUPFAM" id="SSF52540">
    <property type="entry name" value="P-loop containing nucleoside triphosphate hydrolases"/>
    <property type="match status" value="1"/>
</dbReference>
<dbReference type="KEGG" id="cna:AB433_01690"/>
<evidence type="ECO:0000313" key="1">
    <source>
        <dbReference type="EMBL" id="AKM08975.1"/>
    </source>
</evidence>
<organism evidence="1 2">
    <name type="scientific">Croceicoccus naphthovorans</name>
    <dbReference type="NCBI Taxonomy" id="1348774"/>
    <lineage>
        <taxon>Bacteria</taxon>
        <taxon>Pseudomonadati</taxon>
        <taxon>Pseudomonadota</taxon>
        <taxon>Alphaproteobacteria</taxon>
        <taxon>Sphingomonadales</taxon>
        <taxon>Erythrobacteraceae</taxon>
        <taxon>Croceicoccus</taxon>
    </lineage>
</organism>
<dbReference type="EMBL" id="CP011770">
    <property type="protein sequence ID" value="AKM08975.1"/>
    <property type="molecule type" value="Genomic_DNA"/>
</dbReference>
<reference evidence="1 2" key="1">
    <citation type="submission" date="2015-06" db="EMBL/GenBank/DDBJ databases">
        <authorList>
            <person name="Zeng Y."/>
            <person name="Huang Y."/>
        </authorList>
    </citation>
    <scope>NUCLEOTIDE SEQUENCE [LARGE SCALE GENOMIC DNA]</scope>
    <source>
        <strain evidence="1 2">PQ-2</strain>
    </source>
</reference>
<sequence length="217" mass="22809">MPTVAIVSQKGGSGKTTLACHLATAGAYAGKKTVVVDTDPQATAAAWADWRGDYLPEVVTSPPARLGKTIEKLSKQGVELIVIDTPPHADAAAREAMKAADLILIPSRPRAFDLHALEATAEMLEFVGKSGHVLMNGVPARATKMLTDAQDKAKELGLAICPVLFGERAAFHKSSGGGEVASEGEPDSKAAEEVDALWKWTAKQVGMTPGKKRKTAK</sequence>
<dbReference type="InterPro" id="IPR002586">
    <property type="entry name" value="CobQ/CobB/MinD/ParA_Nub-bd_dom"/>
</dbReference>
<accession>A0A0G3XBN0</accession>
<dbReference type="PANTHER" id="PTHR13696">
    <property type="entry name" value="P-LOOP CONTAINING NUCLEOSIDE TRIPHOSPHATE HYDROLASE"/>
    <property type="match status" value="1"/>
</dbReference>
<dbReference type="Pfam" id="PF01656">
    <property type="entry name" value="CbiA"/>
    <property type="match status" value="1"/>
</dbReference>
<dbReference type="CDD" id="cd02042">
    <property type="entry name" value="ParAB_family"/>
    <property type="match status" value="1"/>
</dbReference>
<dbReference type="PATRIC" id="fig|1348774.3.peg.357"/>
<keyword evidence="2" id="KW-1185">Reference proteome</keyword>
<gene>
    <name evidence="1" type="ORF">AB433_01690</name>
</gene>
<dbReference type="PIRSF" id="PIRSF009320">
    <property type="entry name" value="Nuc_binding_HP_1000"/>
    <property type="match status" value="1"/>
</dbReference>
<dbReference type="RefSeq" id="WP_047819671.1">
    <property type="nucleotide sequence ID" value="NZ_CP011770.1"/>
</dbReference>
<dbReference type="STRING" id="1348774.AB433_01690"/>
<dbReference type="PANTHER" id="PTHR13696:SF96">
    <property type="entry name" value="COBQ_COBB_MIND_PARA NUCLEOTIDE BINDING DOMAIN-CONTAINING PROTEIN"/>
    <property type="match status" value="1"/>
</dbReference>
<dbReference type="InterPro" id="IPR050678">
    <property type="entry name" value="DNA_Partitioning_ATPase"/>
</dbReference>